<dbReference type="Gene3D" id="2.60.120.260">
    <property type="entry name" value="Galactose-binding domain-like"/>
    <property type="match status" value="1"/>
</dbReference>
<dbReference type="RefSeq" id="WP_273305883.1">
    <property type="nucleotide sequence ID" value="NZ_DYUD01000016.1"/>
</dbReference>
<feature type="signal peptide" evidence="1">
    <location>
        <begin position="1"/>
        <end position="21"/>
    </location>
</feature>
<organism evidence="3 4">
    <name type="scientific">Barnesiella viscericola</name>
    <dbReference type="NCBI Taxonomy" id="397865"/>
    <lineage>
        <taxon>Bacteria</taxon>
        <taxon>Pseudomonadati</taxon>
        <taxon>Bacteroidota</taxon>
        <taxon>Bacteroidia</taxon>
        <taxon>Bacteroidales</taxon>
        <taxon>Barnesiellaceae</taxon>
        <taxon>Barnesiella</taxon>
    </lineage>
</organism>
<accession>A0A921SUD5</accession>
<feature type="domain" description="F5/8 type C" evidence="2">
    <location>
        <begin position="433"/>
        <end position="544"/>
    </location>
</feature>
<keyword evidence="1" id="KW-0732">Signal</keyword>
<dbReference type="PROSITE" id="PS51257">
    <property type="entry name" value="PROKAR_LIPOPROTEIN"/>
    <property type="match status" value="1"/>
</dbReference>
<evidence type="ECO:0000256" key="1">
    <source>
        <dbReference type="SAM" id="SignalP"/>
    </source>
</evidence>
<gene>
    <name evidence="3" type="ORF">K8U91_05160</name>
</gene>
<sequence>MKKYISTLLLILIFSSCIDHRYDEMVDDTAYFPNSELVVYQLTVTNDNDYVYDLWVHKGGFFQKKFVGRVELSYAYLVEYNQTNNTDYEMLDSRYYTLQRDFTMEEGENECAIPITFKVKQMLDDFGYQTFYLPLSVQSLTPEGGIYDEKSSVLLAFTLKQPLVTIDTDWKEKQYKKFDNESSYEFDITAVMDVDAPEDFQVIYTRDESLLEPGELALDPTYYTFSDSVLMAKGEKYAENYMQLKVAEMPDGEWVIPIKLSSSNEKIGMLDDAWLALTVSKGELNEVTWSATYLQGDKIIIPGSAETALEIGEIDQITATATADESWLRPHITSNKIVIETDENNTGAERSATLTIRNQDNNLPKTIEVIQADVLAGIPLNKEIWTLEAYSDNCTKHLNDIPKMYDGQWRKSANDKDSYVELNDRDPADPFVLTFNLGMEQSLNTFGIMPRQQWLRPSPKRVKIEVSPDNENWTTVGKGQDANGILVGFGDAETDSSKYPELLYNGVIKWFDFEEPVRARYIRLSLYESWWNSGNVVCIEEVFASFK</sequence>
<dbReference type="CDD" id="cd14948">
    <property type="entry name" value="BACON"/>
    <property type="match status" value="1"/>
</dbReference>
<dbReference type="Proteomes" id="UP000757103">
    <property type="component" value="Unassembled WGS sequence"/>
</dbReference>
<dbReference type="Gene3D" id="2.60.40.1740">
    <property type="entry name" value="hypothetical protein (bacova_03559)"/>
    <property type="match status" value="2"/>
</dbReference>
<evidence type="ECO:0000259" key="2">
    <source>
        <dbReference type="PROSITE" id="PS50022"/>
    </source>
</evidence>
<dbReference type="InterPro" id="IPR013728">
    <property type="entry name" value="BT_3987-like_N"/>
</dbReference>
<dbReference type="InterPro" id="IPR024361">
    <property type="entry name" value="BACON"/>
</dbReference>
<protein>
    <submittedName>
        <fullName evidence="3">DUF1735 domain-containing protein</fullName>
    </submittedName>
</protein>
<comment type="caution">
    <text evidence="3">The sequence shown here is derived from an EMBL/GenBank/DDBJ whole genome shotgun (WGS) entry which is preliminary data.</text>
</comment>
<evidence type="ECO:0000313" key="4">
    <source>
        <dbReference type="Proteomes" id="UP000757103"/>
    </source>
</evidence>
<reference evidence="3" key="2">
    <citation type="submission" date="2021-09" db="EMBL/GenBank/DDBJ databases">
        <authorList>
            <person name="Gilroy R."/>
        </authorList>
    </citation>
    <scope>NUCLEOTIDE SEQUENCE</scope>
    <source>
        <strain evidence="3">CHK121-7720</strain>
    </source>
</reference>
<reference evidence="3" key="1">
    <citation type="journal article" date="2021" name="PeerJ">
        <title>Extensive microbial diversity within the chicken gut microbiome revealed by metagenomics and culture.</title>
        <authorList>
            <person name="Gilroy R."/>
            <person name="Ravi A."/>
            <person name="Getino M."/>
            <person name="Pursley I."/>
            <person name="Horton D.L."/>
            <person name="Alikhan N.F."/>
            <person name="Baker D."/>
            <person name="Gharbi K."/>
            <person name="Hall N."/>
            <person name="Watson M."/>
            <person name="Adriaenssens E.M."/>
            <person name="Foster-Nyarko E."/>
            <person name="Jarju S."/>
            <person name="Secka A."/>
            <person name="Antonio M."/>
            <person name="Oren A."/>
            <person name="Chaudhuri R.R."/>
            <person name="La Ragione R."/>
            <person name="Hildebrand F."/>
            <person name="Pallen M.J."/>
        </authorList>
    </citation>
    <scope>NUCLEOTIDE SEQUENCE</scope>
    <source>
        <strain evidence="3">CHK121-7720</strain>
    </source>
</reference>
<feature type="chain" id="PRO_5036954973" evidence="1">
    <location>
        <begin position="22"/>
        <end position="547"/>
    </location>
</feature>
<dbReference type="Pfam" id="PF08522">
    <property type="entry name" value="BT_3987-like_N"/>
    <property type="match status" value="2"/>
</dbReference>
<dbReference type="Pfam" id="PF00754">
    <property type="entry name" value="F5_F8_type_C"/>
    <property type="match status" value="1"/>
</dbReference>
<dbReference type="PROSITE" id="PS50022">
    <property type="entry name" value="FA58C_3"/>
    <property type="match status" value="1"/>
</dbReference>
<dbReference type="AlphaFoldDB" id="A0A921SUD5"/>
<dbReference type="EMBL" id="DYUD01000016">
    <property type="protein sequence ID" value="HJG88850.1"/>
    <property type="molecule type" value="Genomic_DNA"/>
</dbReference>
<dbReference type="SUPFAM" id="SSF49785">
    <property type="entry name" value="Galactose-binding domain-like"/>
    <property type="match status" value="1"/>
</dbReference>
<name>A0A921SUD5_9BACT</name>
<dbReference type="InterPro" id="IPR000421">
    <property type="entry name" value="FA58C"/>
</dbReference>
<evidence type="ECO:0000313" key="3">
    <source>
        <dbReference type="EMBL" id="HJG88850.1"/>
    </source>
</evidence>
<dbReference type="InterPro" id="IPR008979">
    <property type="entry name" value="Galactose-bd-like_sf"/>
</dbReference>
<proteinExistence type="predicted"/>